<dbReference type="Pfam" id="PF02786">
    <property type="entry name" value="CPSase_L_D2"/>
    <property type="match status" value="2"/>
</dbReference>
<comment type="catalytic activity">
    <reaction evidence="16 19">
        <text>hydrogencarbonate + L-glutamine + 2 ATP + H2O = carbamoyl phosphate + L-glutamate + 2 ADP + phosphate + 2 H(+)</text>
        <dbReference type="Rhea" id="RHEA:18633"/>
        <dbReference type="ChEBI" id="CHEBI:15377"/>
        <dbReference type="ChEBI" id="CHEBI:15378"/>
        <dbReference type="ChEBI" id="CHEBI:17544"/>
        <dbReference type="ChEBI" id="CHEBI:29985"/>
        <dbReference type="ChEBI" id="CHEBI:30616"/>
        <dbReference type="ChEBI" id="CHEBI:43474"/>
        <dbReference type="ChEBI" id="CHEBI:58228"/>
        <dbReference type="ChEBI" id="CHEBI:58359"/>
        <dbReference type="ChEBI" id="CHEBI:456216"/>
        <dbReference type="EC" id="6.3.5.5"/>
    </reaction>
</comment>
<dbReference type="EC" id="6.3.5.5" evidence="19"/>
<feature type="region of interest" description="Allosteric domain" evidence="19">
    <location>
        <begin position="971"/>
        <end position="1110"/>
    </location>
</feature>
<feature type="binding site" evidence="19">
    <location>
        <position position="215"/>
    </location>
    <ligand>
        <name>ATP</name>
        <dbReference type="ChEBI" id="CHEBI:30616"/>
        <label>1</label>
    </ligand>
</feature>
<comment type="subunit">
    <text evidence="18 19">Composed of two chains; the small (or glutamine) chain promotes the hydrolysis of glutamine to ammonia, which is used by the large (or ammonia) chain to synthesize carbamoyl phosphate. Tetramer of heterodimers (alpha,beta)4.</text>
</comment>
<comment type="caution">
    <text evidence="22">The sequence shown here is derived from an EMBL/GenBank/DDBJ whole genome shotgun (WGS) entry which is preliminary data.</text>
</comment>
<dbReference type="PANTHER" id="PTHR11405">
    <property type="entry name" value="CARBAMOYLTRANSFERASE FAMILY MEMBER"/>
    <property type="match status" value="1"/>
</dbReference>
<protein>
    <recommendedName>
        <fullName evidence="19">Carbamoyl phosphate synthase large chain</fullName>
        <ecNumber evidence="19">6.3.4.16</ecNumber>
        <ecNumber evidence="19">6.3.5.5</ecNumber>
    </recommendedName>
    <alternativeName>
        <fullName evidence="19">Carbamoyl phosphate synthetase ammonia chain</fullName>
    </alternativeName>
</protein>
<keyword evidence="8" id="KW-0479">Metal-binding</keyword>
<dbReference type="NCBIfam" id="NF003671">
    <property type="entry name" value="PRK05294.1"/>
    <property type="match status" value="1"/>
</dbReference>
<dbReference type="SMART" id="SM00851">
    <property type="entry name" value="MGS"/>
    <property type="match status" value="1"/>
</dbReference>
<comment type="cofactor">
    <cofactor evidence="19">
        <name>Mg(2+)</name>
        <dbReference type="ChEBI" id="CHEBI:18420"/>
    </cofactor>
    <cofactor evidence="19">
        <name>Mn(2+)</name>
        <dbReference type="ChEBI" id="CHEBI:29035"/>
    </cofactor>
    <text evidence="19">Binds 4 Mg(2+) or Mn(2+) ions per subunit.</text>
</comment>
<keyword evidence="13 19" id="KW-0665">Pyrimidine biosynthesis</keyword>
<dbReference type="EMBL" id="JAMLDX010000012">
    <property type="protein sequence ID" value="MCP3731770.1"/>
    <property type="molecule type" value="Genomic_DNA"/>
</dbReference>
<comment type="function">
    <text evidence="17 19">Large subunit of the glutamine-dependent carbamoyl phosphate synthetase (CPSase). CPSase catalyzes the formation of carbamoyl phosphate from the ammonia moiety of glutamine, carbonate, and phosphate donated by ATP, constituting the first step of 2 biosynthetic pathways, one leading to arginine and/or urea and the other to pyrimidine nucleotides. The large subunit (synthetase) binds the substrates ammonia (free or transferred from glutamine from the small subunit), hydrogencarbonate and ATP and carries out an ATP-coupled ligase reaction, activating hydrogencarbonate by forming carboxy phosphate which reacts with ammonia to form carbamoyl phosphate.</text>
</comment>
<dbReference type="GO" id="GO:0006541">
    <property type="term" value="P:glutamine metabolic process"/>
    <property type="evidence" value="ECO:0007669"/>
    <property type="project" value="TreeGrafter"/>
</dbReference>
<evidence type="ECO:0000256" key="5">
    <source>
        <dbReference type="ARBA" id="ARBA00022571"/>
    </source>
</evidence>
<evidence type="ECO:0000313" key="23">
    <source>
        <dbReference type="Proteomes" id="UP001139451"/>
    </source>
</evidence>
<sequence>MPKRTDISSILVIGAGPIVIGQACEFDYSGTQAIKALKEEGYRIVLVNSNPATIMTDPELADATYVEPITPAIVAKIIEKERPDAVLPTMGGQTALNTALALANDGTLEKFGCIMIGADAEAIDKAEDRLKFREAMDKIGLESARSAIAHSEAEALAGLEQVGLPAIIRPSFTLGGTGGGIAYNREEFLEIVRKGLDASPTTEVLIEESLLGWKEYEMEVVRDKKDNCIIICSIENVDAMGTHTGDSITVAPALTLTDKEYQIMRNASIAVLREIGVETGGSNVQFAVNPKDGRLIVIEMNPRVSRSSALASKATGFPIAKVAAKLAVGYTLDEIDNDITGATPASFEPTIDYVVTKIPRFAFEKFKGAEAVLGTAMKSVGEVMAIGRNIHESMQKALRGLETGLTGFNNVERLQGAPRAEIEAALAVRSPDRLLIAAQALREGFTVAEVNALAQYDPWFLERIAEIIRAERDVCANGLPQDAAGMRKLKSMGFSDKRLSWLALSSAHLREGAAQMARSSGLIGEVVKAMTGGVTEADVRAHRHKLGVRPVFKRIDTCAAEFDAKTPYMYSTYEAPSFGEPECEAGPSDRRKIVILGGGPNRIGQGIEFDYCCCHACFALADAGFETIMINCNPETVSTDYDTSDRLYFEPLTAEDVLEILHVEQSKGELVGVIVQFGGQTPLNLARALEAAGIPILGTSPDAIDLAEDREQFADLVSRLGLKQPANGIARSRDEAIAVAERIGYPVLTRPSFVLGGRAMEIVDTPEQLDHYIQTAVQVSGDAPVLIDQYLRDAIEVDVDAIADGDDVVVAGVLQHIEEAGVHSGDSACSIPPYSLSDEVIAEIERQTDALARALSVKGLMNIQFAVKDGVVYLIEVNPRASRTVPFVAKAIGTPIAKIASRVMAGEKLKDLPKIDRDIDYIAVKEAVFPFARFPGTDPVLSPEMKSTGEVMGIDSDFSIAFAKAQLGAGVVLPESGTVFVSVKNSDKPVILPGVKILVEQGFSVIATGGTADYLEANGVSVERVNKVAQGRPHIVDRIRDGDIALIFNTTEGWQSLKDSQSIRASAVSQKIPHVTTAPGSVAVARAIAGLRGQSLEVRPLQAYYSQSHN</sequence>
<dbReference type="Gene3D" id="3.30.470.20">
    <property type="entry name" value="ATP-grasp fold, B domain"/>
    <property type="match status" value="2"/>
</dbReference>
<dbReference type="SUPFAM" id="SSF52335">
    <property type="entry name" value="Methylglyoxal synthase-like"/>
    <property type="match status" value="1"/>
</dbReference>
<dbReference type="InterPro" id="IPR006275">
    <property type="entry name" value="CPSase_lsu"/>
</dbReference>
<evidence type="ECO:0000256" key="7">
    <source>
        <dbReference type="ARBA" id="ARBA00022605"/>
    </source>
</evidence>
<feature type="binding site" evidence="19">
    <location>
        <position position="876"/>
    </location>
    <ligand>
        <name>ATP</name>
        <dbReference type="ChEBI" id="CHEBI:30616"/>
        <label>2</label>
    </ligand>
</feature>
<dbReference type="PROSITE" id="PS50975">
    <property type="entry name" value="ATP_GRASP"/>
    <property type="match status" value="2"/>
</dbReference>
<feature type="binding site" evidence="19">
    <location>
        <position position="750"/>
    </location>
    <ligand>
        <name>ATP</name>
        <dbReference type="ChEBI" id="CHEBI:30616"/>
        <label>2</label>
    </ligand>
</feature>
<comment type="similarity">
    <text evidence="4 19">Belongs to the CarB family.</text>
</comment>
<evidence type="ECO:0000256" key="11">
    <source>
        <dbReference type="ARBA" id="ARBA00022840"/>
    </source>
</evidence>
<dbReference type="InterPro" id="IPR036897">
    <property type="entry name" value="CarbamoylP_synth_lsu_oligo_sf"/>
</dbReference>
<dbReference type="PROSITE" id="PS00867">
    <property type="entry name" value="CPSASE_2"/>
    <property type="match status" value="2"/>
</dbReference>
<dbReference type="EC" id="6.3.4.16" evidence="19"/>
<feature type="binding site" evidence="19">
    <location>
        <position position="176"/>
    </location>
    <ligand>
        <name>ATP</name>
        <dbReference type="ChEBI" id="CHEBI:30616"/>
        <label>1</label>
    </ligand>
</feature>
<evidence type="ECO:0000256" key="15">
    <source>
        <dbReference type="ARBA" id="ARBA00047359"/>
    </source>
</evidence>
<organism evidence="22 23">
    <name type="scientific">Sphingomonas tagetis</name>
    <dbReference type="NCBI Taxonomy" id="2949092"/>
    <lineage>
        <taxon>Bacteria</taxon>
        <taxon>Pseudomonadati</taxon>
        <taxon>Pseudomonadota</taxon>
        <taxon>Alphaproteobacteria</taxon>
        <taxon>Sphingomonadales</taxon>
        <taxon>Sphingomonadaceae</taxon>
        <taxon>Sphingomonas</taxon>
    </lineage>
</organism>
<keyword evidence="14" id="KW-0464">Manganese</keyword>
<evidence type="ECO:0000256" key="10">
    <source>
        <dbReference type="ARBA" id="ARBA00022741"/>
    </source>
</evidence>
<feature type="binding site" evidence="19">
    <location>
        <position position="299"/>
    </location>
    <ligand>
        <name>ATP</name>
        <dbReference type="ChEBI" id="CHEBI:30616"/>
        <label>1</label>
    </ligand>
</feature>
<dbReference type="Gene3D" id="3.40.50.1380">
    <property type="entry name" value="Methylglyoxal synthase-like domain"/>
    <property type="match status" value="1"/>
</dbReference>
<dbReference type="PROSITE" id="PS51257">
    <property type="entry name" value="PROKAR_LIPOPROTEIN"/>
    <property type="match status" value="1"/>
</dbReference>
<feature type="region of interest" description="Carboxyphosphate synthetic domain" evidence="19">
    <location>
        <begin position="1"/>
        <end position="402"/>
    </location>
</feature>
<dbReference type="Gene3D" id="3.30.1490.20">
    <property type="entry name" value="ATP-grasp fold, A domain"/>
    <property type="match status" value="1"/>
</dbReference>
<keyword evidence="11 19" id="KW-0067">ATP-binding</keyword>
<dbReference type="Pfam" id="PF02142">
    <property type="entry name" value="MGS"/>
    <property type="match status" value="1"/>
</dbReference>
<feature type="binding site" evidence="19">
    <location>
        <position position="285"/>
    </location>
    <ligand>
        <name>Mg(2+)</name>
        <dbReference type="ChEBI" id="CHEBI:18420"/>
        <label>1</label>
    </ligand>
</feature>
<dbReference type="InterPro" id="IPR011607">
    <property type="entry name" value="MGS-like_dom"/>
</dbReference>
<dbReference type="FunFam" id="1.10.1030.10:FF:000002">
    <property type="entry name" value="Carbamoyl-phosphate synthase large chain"/>
    <property type="match status" value="1"/>
</dbReference>
<dbReference type="GO" id="GO:0004088">
    <property type="term" value="F:carbamoyl-phosphate synthase (glutamine-hydrolyzing) activity"/>
    <property type="evidence" value="ECO:0007669"/>
    <property type="project" value="UniProtKB-UniRule"/>
</dbReference>
<feature type="binding site" evidence="19">
    <location>
        <position position="301"/>
    </location>
    <ligand>
        <name>Mg(2+)</name>
        <dbReference type="ChEBI" id="CHEBI:18420"/>
        <label>2</label>
    </ligand>
</feature>
<dbReference type="GO" id="GO:0005737">
    <property type="term" value="C:cytoplasm"/>
    <property type="evidence" value="ECO:0007669"/>
    <property type="project" value="TreeGrafter"/>
</dbReference>
<dbReference type="InterPro" id="IPR033937">
    <property type="entry name" value="MGS_CPS_CarB"/>
</dbReference>
<evidence type="ECO:0000256" key="1">
    <source>
        <dbReference type="ARBA" id="ARBA00001936"/>
    </source>
</evidence>
<dbReference type="FunFam" id="3.40.50.20:FF:000001">
    <property type="entry name" value="Carbamoyl-phosphate synthase large chain"/>
    <property type="match status" value="1"/>
</dbReference>
<keyword evidence="23" id="KW-1185">Reference proteome</keyword>
<dbReference type="HAMAP" id="MF_01210_A">
    <property type="entry name" value="CPSase_L_chain_A"/>
    <property type="match status" value="1"/>
</dbReference>
<evidence type="ECO:0000256" key="13">
    <source>
        <dbReference type="ARBA" id="ARBA00022975"/>
    </source>
</evidence>
<dbReference type="FunFam" id="3.30.470.20:FF:000013">
    <property type="entry name" value="Carbamoyl-phosphate synthase large chain"/>
    <property type="match status" value="1"/>
</dbReference>
<dbReference type="Proteomes" id="UP001139451">
    <property type="component" value="Unassembled WGS sequence"/>
</dbReference>
<comment type="pathway">
    <text evidence="3 19">Amino-acid biosynthesis; L-arginine biosynthesis; carbamoyl phosphate from bicarbonate: step 1/1.</text>
</comment>
<dbReference type="InterPro" id="IPR013815">
    <property type="entry name" value="ATP_grasp_subdomain_1"/>
</dbReference>
<evidence type="ECO:0000256" key="6">
    <source>
        <dbReference type="ARBA" id="ARBA00022598"/>
    </source>
</evidence>
<gene>
    <name evidence="19 22" type="primary">carB</name>
    <name evidence="22" type="ORF">M9978_15190</name>
</gene>
<dbReference type="RefSeq" id="WP_254294647.1">
    <property type="nucleotide sequence ID" value="NZ_JAMLDX010000012.1"/>
</dbReference>
<accession>A0A9X2KMF9</accession>
<feature type="binding site" evidence="19">
    <location>
        <position position="789"/>
    </location>
    <ligand>
        <name>ATP</name>
        <dbReference type="ChEBI" id="CHEBI:30616"/>
        <label>2</label>
    </ligand>
</feature>
<keyword evidence="7 19" id="KW-0028">Amino-acid biosynthesis</keyword>
<dbReference type="GO" id="GO:0044205">
    <property type="term" value="P:'de novo' UMP biosynthetic process"/>
    <property type="evidence" value="ECO:0007669"/>
    <property type="project" value="UniProtKB-UniRule"/>
</dbReference>
<feature type="binding site" evidence="19">
    <location>
        <position position="876"/>
    </location>
    <ligand>
        <name>Mn(2+)</name>
        <dbReference type="ChEBI" id="CHEBI:29035"/>
        <label>4</label>
    </ligand>
</feature>
<feature type="binding site" evidence="19">
    <location>
        <position position="821"/>
    </location>
    <ligand>
        <name>ATP</name>
        <dbReference type="ChEBI" id="CHEBI:30616"/>
        <label>2</label>
    </ligand>
</feature>
<dbReference type="SUPFAM" id="SSF48108">
    <property type="entry name" value="Carbamoyl phosphate synthetase, large subunit connection domain"/>
    <property type="match status" value="1"/>
</dbReference>
<feature type="binding site" evidence="19">
    <location>
        <position position="878"/>
    </location>
    <ligand>
        <name>Mg(2+)</name>
        <dbReference type="ChEBI" id="CHEBI:18420"/>
        <label>4</label>
    </ligand>
</feature>
<evidence type="ECO:0000256" key="12">
    <source>
        <dbReference type="ARBA" id="ARBA00022842"/>
    </source>
</evidence>
<dbReference type="GO" id="GO:0005524">
    <property type="term" value="F:ATP binding"/>
    <property type="evidence" value="ECO:0007669"/>
    <property type="project" value="UniProtKB-UniRule"/>
</dbReference>
<feature type="binding site" evidence="19">
    <location>
        <position position="876"/>
    </location>
    <ligand>
        <name>Mn(2+)</name>
        <dbReference type="ChEBI" id="CHEBI:29035"/>
        <label>3</label>
    </ligand>
</feature>
<comment type="domain">
    <text evidence="19">The large subunit is composed of 2 ATP-grasp domains that are involved in binding the 2 ATP molecules needed for carbamoyl phosphate synthesis. The N-terminal ATP-grasp domain (referred to as the carboxyphosphate synthetic component) catalyzes the ATP-dependent phosphorylation of hydrogencarbonate to carboxyphosphate and the subsequent nucleophilic attack by ammonia to form a carbamate intermediate. The C-terminal ATP-grasp domain (referred to as the carbamoyl phosphate synthetic component) then catalyzes the phosphorylation of carbamate with the second ATP to form the end product carbamoyl phosphate. The reactive and unstable enzyme intermediates are sequentially channeled from one active site to the next through the interior of the protein over a distance of at least 96 A.</text>
</comment>
<dbReference type="InterPro" id="IPR005480">
    <property type="entry name" value="CPSase_lsu_oligo"/>
</dbReference>
<feature type="binding site" evidence="19">
    <location>
        <position position="208"/>
    </location>
    <ligand>
        <name>ATP</name>
        <dbReference type="ChEBI" id="CHEBI:30616"/>
        <label>1</label>
    </ligand>
</feature>
<feature type="binding site" evidence="19">
    <location>
        <position position="824"/>
    </location>
    <ligand>
        <name>ATP</name>
        <dbReference type="ChEBI" id="CHEBI:30616"/>
        <label>2</label>
    </ligand>
</feature>
<dbReference type="Pfam" id="PF25596">
    <property type="entry name" value="CPSase_L_D1"/>
    <property type="match status" value="2"/>
</dbReference>
<dbReference type="InterPro" id="IPR058047">
    <property type="entry name" value="CPSase_preATP-grasp"/>
</dbReference>
<feature type="domain" description="ATP-grasp" evidence="20">
    <location>
        <begin position="714"/>
        <end position="905"/>
    </location>
</feature>
<feature type="binding site" evidence="19">
    <location>
        <position position="796"/>
    </location>
    <ligand>
        <name>ATP</name>
        <dbReference type="ChEBI" id="CHEBI:30616"/>
        <label>2</label>
    </ligand>
</feature>
<dbReference type="PANTHER" id="PTHR11405:SF53">
    <property type="entry name" value="CARBAMOYL-PHOSPHATE SYNTHASE [AMMONIA], MITOCHONDRIAL"/>
    <property type="match status" value="1"/>
</dbReference>
<dbReference type="PRINTS" id="PR00098">
    <property type="entry name" value="CPSASE"/>
</dbReference>
<feature type="binding site" evidence="19">
    <location>
        <position position="301"/>
    </location>
    <ligand>
        <name>Mn(2+)</name>
        <dbReference type="ChEBI" id="CHEBI:29035"/>
        <label>2</label>
    </ligand>
</feature>
<feature type="domain" description="MGS-like" evidence="21">
    <location>
        <begin position="971"/>
        <end position="1110"/>
    </location>
</feature>
<evidence type="ECO:0000256" key="9">
    <source>
        <dbReference type="ARBA" id="ARBA00022737"/>
    </source>
</evidence>
<dbReference type="InterPro" id="IPR005479">
    <property type="entry name" value="CPAse_ATP-bd"/>
</dbReference>
<evidence type="ECO:0000256" key="17">
    <source>
        <dbReference type="ARBA" id="ARBA00057223"/>
    </source>
</evidence>
<keyword evidence="6 19" id="KW-0436">Ligase</keyword>
<feature type="binding site" evidence="19">
    <location>
        <position position="823"/>
    </location>
    <ligand>
        <name>ATP</name>
        <dbReference type="ChEBI" id="CHEBI:30616"/>
        <label>2</label>
    </ligand>
</feature>
<comment type="cofactor">
    <cofactor evidence="1">
        <name>Mn(2+)</name>
        <dbReference type="ChEBI" id="CHEBI:29035"/>
    </cofactor>
</comment>
<feature type="binding site" evidence="19">
    <location>
        <position position="175"/>
    </location>
    <ligand>
        <name>ATP</name>
        <dbReference type="ChEBI" id="CHEBI:30616"/>
        <label>1</label>
    </ligand>
</feature>
<keyword evidence="10 19" id="KW-0547">Nucleotide-binding</keyword>
<feature type="binding site" evidence="19">
    <location>
        <position position="864"/>
    </location>
    <ligand>
        <name>Mg(2+)</name>
        <dbReference type="ChEBI" id="CHEBI:18420"/>
        <label>3</label>
    </ligand>
</feature>
<comment type="caution">
    <text evidence="19">Lacks conserved residue(s) required for the propagation of feature annotation.</text>
</comment>
<feature type="binding site" evidence="19">
    <location>
        <position position="285"/>
    </location>
    <ligand>
        <name>Mn(2+)</name>
        <dbReference type="ChEBI" id="CHEBI:29035"/>
        <label>1</label>
    </ligand>
</feature>
<dbReference type="SMART" id="SM01096">
    <property type="entry name" value="CPSase_L_D3"/>
    <property type="match status" value="1"/>
</dbReference>
<reference evidence="22" key="1">
    <citation type="submission" date="2022-05" db="EMBL/GenBank/DDBJ databases">
        <title>Sphingomonas sp. strain MG17 Genome sequencing and assembly.</title>
        <authorList>
            <person name="Kim I."/>
        </authorList>
    </citation>
    <scope>NUCLEOTIDE SEQUENCE</scope>
    <source>
        <strain evidence="22">MG17</strain>
    </source>
</reference>
<feature type="binding site" evidence="19">
    <location>
        <position position="299"/>
    </location>
    <ligand>
        <name>Mg(2+)</name>
        <dbReference type="ChEBI" id="CHEBI:18420"/>
        <label>1</label>
    </ligand>
</feature>
<feature type="binding site" evidence="19">
    <location>
        <position position="876"/>
    </location>
    <ligand>
        <name>Mg(2+)</name>
        <dbReference type="ChEBI" id="CHEBI:18420"/>
        <label>4</label>
    </ligand>
</feature>
<evidence type="ECO:0000259" key="21">
    <source>
        <dbReference type="PROSITE" id="PS51855"/>
    </source>
</evidence>
<feature type="binding site" evidence="19">
    <location>
        <position position="129"/>
    </location>
    <ligand>
        <name>ATP</name>
        <dbReference type="ChEBI" id="CHEBI:30616"/>
        <label>1</label>
    </ligand>
</feature>
<evidence type="ECO:0000259" key="20">
    <source>
        <dbReference type="PROSITE" id="PS50975"/>
    </source>
</evidence>
<evidence type="ECO:0000256" key="14">
    <source>
        <dbReference type="ARBA" id="ARBA00023211"/>
    </source>
</evidence>
<feature type="binding site" evidence="19">
    <location>
        <position position="241"/>
    </location>
    <ligand>
        <name>ATP</name>
        <dbReference type="ChEBI" id="CHEBI:30616"/>
        <label>1</label>
    </ligand>
</feature>
<dbReference type="Gene3D" id="3.40.50.20">
    <property type="match status" value="2"/>
</dbReference>
<keyword evidence="12" id="KW-0460">Magnesium</keyword>
<dbReference type="SUPFAM" id="SSF52440">
    <property type="entry name" value="PreATP-grasp domain"/>
    <property type="match status" value="2"/>
</dbReference>
<feature type="binding site" evidence="19">
    <location>
        <position position="822"/>
    </location>
    <ligand>
        <name>ATP</name>
        <dbReference type="ChEBI" id="CHEBI:30616"/>
        <label>2</label>
    </ligand>
</feature>
<dbReference type="FunFam" id="3.40.50.20:FF:000003">
    <property type="entry name" value="Carbamoyl-phosphate synthase large chain"/>
    <property type="match status" value="1"/>
</dbReference>
<proteinExistence type="inferred from homology"/>
<feature type="domain" description="ATP-grasp" evidence="20">
    <location>
        <begin position="133"/>
        <end position="328"/>
    </location>
</feature>
<dbReference type="InterPro" id="IPR011761">
    <property type="entry name" value="ATP-grasp"/>
</dbReference>
<dbReference type="PROSITE" id="PS51855">
    <property type="entry name" value="MGS"/>
    <property type="match status" value="1"/>
</dbReference>
<feature type="binding site" evidence="19">
    <location>
        <position position="878"/>
    </location>
    <ligand>
        <name>Mn(2+)</name>
        <dbReference type="ChEBI" id="CHEBI:29035"/>
        <label>4</label>
    </ligand>
</feature>
<feature type="binding site" evidence="19">
    <location>
        <position position="791"/>
    </location>
    <ligand>
        <name>ATP</name>
        <dbReference type="ChEBI" id="CHEBI:30616"/>
        <label>2</label>
    </ligand>
</feature>
<evidence type="ECO:0000256" key="16">
    <source>
        <dbReference type="ARBA" id="ARBA00048816"/>
    </source>
</evidence>
<feature type="binding site" evidence="19">
    <location>
        <position position="210"/>
    </location>
    <ligand>
        <name>ATP</name>
        <dbReference type="ChEBI" id="CHEBI:30616"/>
        <label>1</label>
    </ligand>
</feature>
<feature type="binding site" evidence="19">
    <location>
        <position position="864"/>
    </location>
    <ligand>
        <name>Mn(2+)</name>
        <dbReference type="ChEBI" id="CHEBI:29035"/>
        <label>3</label>
    </ligand>
</feature>
<dbReference type="SUPFAM" id="SSF56059">
    <property type="entry name" value="Glutathione synthetase ATP-binding domain-like"/>
    <property type="match status" value="2"/>
</dbReference>
<dbReference type="Pfam" id="PF02787">
    <property type="entry name" value="CPSase_L_D3"/>
    <property type="match status" value="1"/>
</dbReference>
<evidence type="ECO:0000256" key="19">
    <source>
        <dbReference type="HAMAP-Rule" id="MF_01210"/>
    </source>
</evidence>
<comment type="catalytic activity">
    <reaction evidence="15 19">
        <text>hydrogencarbonate + NH4(+) + 2 ATP = carbamoyl phosphate + 2 ADP + phosphate + 2 H(+)</text>
        <dbReference type="Rhea" id="RHEA:18029"/>
        <dbReference type="ChEBI" id="CHEBI:15378"/>
        <dbReference type="ChEBI" id="CHEBI:17544"/>
        <dbReference type="ChEBI" id="CHEBI:28938"/>
        <dbReference type="ChEBI" id="CHEBI:30616"/>
        <dbReference type="ChEBI" id="CHEBI:43474"/>
        <dbReference type="ChEBI" id="CHEBI:58228"/>
        <dbReference type="ChEBI" id="CHEBI:456216"/>
        <dbReference type="EC" id="6.3.4.16"/>
    </reaction>
</comment>
<feature type="binding site" evidence="19">
    <location>
        <position position="864"/>
    </location>
    <ligand>
        <name>ATP</name>
        <dbReference type="ChEBI" id="CHEBI:30616"/>
        <label>2</label>
    </ligand>
</feature>
<dbReference type="FunFam" id="3.30.1490.20:FF:000001">
    <property type="entry name" value="Carbamoyl-phosphate synthase large chain"/>
    <property type="match status" value="1"/>
</dbReference>
<dbReference type="GO" id="GO:0004087">
    <property type="term" value="F:carbamoyl-phosphate synthase (ammonia) activity"/>
    <property type="evidence" value="ECO:0007669"/>
    <property type="project" value="UniProtKB-EC"/>
</dbReference>
<feature type="binding site" evidence="19">
    <location>
        <position position="299"/>
    </location>
    <ligand>
        <name>Mn(2+)</name>
        <dbReference type="ChEBI" id="CHEBI:29035"/>
        <label>2</label>
    </ligand>
</feature>
<evidence type="ECO:0000256" key="3">
    <source>
        <dbReference type="ARBA" id="ARBA00005077"/>
    </source>
</evidence>
<feature type="binding site" evidence="19">
    <location>
        <position position="299"/>
    </location>
    <ligand>
        <name>Mg(2+)</name>
        <dbReference type="ChEBI" id="CHEBI:18420"/>
        <label>2</label>
    </ligand>
</feature>
<dbReference type="AlphaFoldDB" id="A0A9X2KMF9"/>
<name>A0A9X2KMF9_9SPHN</name>
<comment type="pathway">
    <text evidence="2 19">Pyrimidine metabolism; UMP biosynthesis via de novo pathway; (S)-dihydroorotate from bicarbonate: step 1/3.</text>
</comment>
<dbReference type="InterPro" id="IPR036914">
    <property type="entry name" value="MGS-like_dom_sf"/>
</dbReference>
<feature type="binding site" evidence="19">
    <location>
        <position position="876"/>
    </location>
    <ligand>
        <name>Mg(2+)</name>
        <dbReference type="ChEBI" id="CHEBI:18420"/>
        <label>3</label>
    </ligand>
</feature>
<evidence type="ECO:0000256" key="8">
    <source>
        <dbReference type="ARBA" id="ARBA00022723"/>
    </source>
</evidence>
<evidence type="ECO:0000256" key="4">
    <source>
        <dbReference type="ARBA" id="ARBA00009799"/>
    </source>
</evidence>
<dbReference type="InterPro" id="IPR005483">
    <property type="entry name" value="CPSase_dom"/>
</dbReference>
<dbReference type="GO" id="GO:0046872">
    <property type="term" value="F:metal ion binding"/>
    <property type="evidence" value="ECO:0007669"/>
    <property type="project" value="UniProtKB-KW"/>
</dbReference>
<dbReference type="CDD" id="cd01424">
    <property type="entry name" value="MGS_CPS_II"/>
    <property type="match status" value="1"/>
</dbReference>
<feature type="binding site" evidence="19">
    <location>
        <position position="285"/>
    </location>
    <ligand>
        <name>ATP</name>
        <dbReference type="ChEBI" id="CHEBI:30616"/>
        <label>1</label>
    </ligand>
</feature>
<dbReference type="NCBIfam" id="TIGR01369">
    <property type="entry name" value="CPSaseII_lrg"/>
    <property type="match status" value="1"/>
</dbReference>
<evidence type="ECO:0000256" key="18">
    <source>
        <dbReference type="ARBA" id="ARBA00062056"/>
    </source>
</evidence>
<dbReference type="GO" id="GO:0006526">
    <property type="term" value="P:L-arginine biosynthetic process"/>
    <property type="evidence" value="ECO:0007669"/>
    <property type="project" value="UniProtKB-UniRule"/>
</dbReference>
<dbReference type="Gene3D" id="1.10.1030.10">
    <property type="entry name" value="Carbamoyl-phosphate synthetase, large subunit oligomerisation domain"/>
    <property type="match status" value="1"/>
</dbReference>
<feature type="binding site" evidence="19">
    <location>
        <position position="169"/>
    </location>
    <ligand>
        <name>ATP</name>
        <dbReference type="ChEBI" id="CHEBI:30616"/>
        <label>1</label>
    </ligand>
</feature>
<dbReference type="InterPro" id="IPR016185">
    <property type="entry name" value="PreATP-grasp_dom_sf"/>
</dbReference>
<feature type="binding site" evidence="19">
    <location>
        <position position="243"/>
    </location>
    <ligand>
        <name>ATP</name>
        <dbReference type="ChEBI" id="CHEBI:30616"/>
        <label>1</label>
    </ligand>
</feature>
<feature type="binding site" evidence="19">
    <location>
        <position position="299"/>
    </location>
    <ligand>
        <name>Mn(2+)</name>
        <dbReference type="ChEBI" id="CHEBI:29035"/>
        <label>1</label>
    </ligand>
</feature>
<keyword evidence="9 19" id="KW-0677">Repeat</keyword>
<evidence type="ECO:0000313" key="22">
    <source>
        <dbReference type="EMBL" id="MCP3731770.1"/>
    </source>
</evidence>
<dbReference type="FunFam" id="3.30.470.20:FF:000007">
    <property type="entry name" value="Carbamoyl-phosphate synthase large chain"/>
    <property type="match status" value="1"/>
</dbReference>
<keyword evidence="5 19" id="KW-0055">Arginine biosynthesis</keyword>
<dbReference type="HAMAP" id="MF_01210_B">
    <property type="entry name" value="CPSase_L_chain_B"/>
    <property type="match status" value="1"/>
</dbReference>
<evidence type="ECO:0000256" key="2">
    <source>
        <dbReference type="ARBA" id="ARBA00004812"/>
    </source>
</evidence>